<dbReference type="OrthoDB" id="121746at2157"/>
<reference evidence="3" key="1">
    <citation type="submission" date="2016-10" db="EMBL/GenBank/DDBJ databases">
        <authorList>
            <person name="Varghese N."/>
            <person name="Submissions S."/>
        </authorList>
    </citation>
    <scope>NUCLEOTIDE SEQUENCE [LARGE SCALE GENOMIC DNA]</scope>
    <source>
        <strain evidence="3">Mob M</strain>
    </source>
</reference>
<sequence length="297" mass="33183">MDVRDFVKKQEAALKRYRRIYKLLDLVGTAIILYLLLFYIGVDQIFQYLSNFEVKAGTSYDILGMNIAFETVALTLIASFVSIIITFLRHLRDDRKRALFLIEEKYPELHEKLRTAYDNATTENLIVSDLLDSVSLKVKQVASSALLVKGKVIFGLIIILVSSATLVYVVDNDVRTTGFTPDDLADVINDLAGNDNENPDDFVVLDDEENEAGNTGTENLTGETAIIVVEGTEVDLTLPAGSGIGFSNQEDAEEEDTDFERSSAYEISIISSQSYYEELPEGYESVIKSYFEEMANN</sequence>
<keyword evidence="1" id="KW-1133">Transmembrane helix</keyword>
<dbReference type="RefSeq" id="WP_091932751.1">
    <property type="nucleotide sequence ID" value="NZ_FOUJ01000001.1"/>
</dbReference>
<feature type="transmembrane region" description="Helical" evidence="1">
    <location>
        <begin position="20"/>
        <end position="42"/>
    </location>
</feature>
<evidence type="ECO:0000313" key="3">
    <source>
        <dbReference type="Proteomes" id="UP000198535"/>
    </source>
</evidence>
<keyword evidence="1" id="KW-0812">Transmembrane</keyword>
<dbReference type="STRING" id="487685.SAMN04488696_0521"/>
<dbReference type="Pfam" id="PF24334">
    <property type="entry name" value="DUF7502"/>
    <property type="match status" value="1"/>
</dbReference>
<keyword evidence="1" id="KW-0472">Membrane</keyword>
<accession>A0A1I4P9A6</accession>
<evidence type="ECO:0000313" key="2">
    <source>
        <dbReference type="EMBL" id="SFM24361.1"/>
    </source>
</evidence>
<protein>
    <submittedName>
        <fullName evidence="2">Uncharacterized protein</fullName>
    </submittedName>
</protein>
<feature type="transmembrane region" description="Helical" evidence="1">
    <location>
        <begin position="62"/>
        <end position="88"/>
    </location>
</feature>
<evidence type="ECO:0000256" key="1">
    <source>
        <dbReference type="SAM" id="Phobius"/>
    </source>
</evidence>
<name>A0A1I4P9A6_9EURY</name>
<feature type="transmembrane region" description="Helical" evidence="1">
    <location>
        <begin position="152"/>
        <end position="170"/>
    </location>
</feature>
<gene>
    <name evidence="2" type="ORF">SAMN04488696_0521</name>
</gene>
<keyword evidence="3" id="KW-1185">Reference proteome</keyword>
<organism evidence="2 3">
    <name type="scientific">Methanolobus profundi</name>
    <dbReference type="NCBI Taxonomy" id="487685"/>
    <lineage>
        <taxon>Archaea</taxon>
        <taxon>Methanobacteriati</taxon>
        <taxon>Methanobacteriota</taxon>
        <taxon>Stenosarchaea group</taxon>
        <taxon>Methanomicrobia</taxon>
        <taxon>Methanosarcinales</taxon>
        <taxon>Methanosarcinaceae</taxon>
        <taxon>Methanolobus</taxon>
    </lineage>
</organism>
<dbReference type="EMBL" id="FOUJ01000001">
    <property type="protein sequence ID" value="SFM24361.1"/>
    <property type="molecule type" value="Genomic_DNA"/>
</dbReference>
<dbReference type="InterPro" id="IPR055925">
    <property type="entry name" value="DUF7502"/>
</dbReference>
<proteinExistence type="predicted"/>
<dbReference type="Proteomes" id="UP000198535">
    <property type="component" value="Unassembled WGS sequence"/>
</dbReference>
<dbReference type="AlphaFoldDB" id="A0A1I4P9A6"/>